<name>A0A5J9TVX0_9POAL</name>
<dbReference type="EMBL" id="RWGY01000031">
    <property type="protein sequence ID" value="TVU15327.1"/>
    <property type="molecule type" value="Genomic_DNA"/>
</dbReference>
<reference evidence="1 2" key="1">
    <citation type="journal article" date="2019" name="Sci. Rep.">
        <title>A high-quality genome of Eragrostis curvula grass provides insights into Poaceae evolution and supports new strategies to enhance forage quality.</title>
        <authorList>
            <person name="Carballo J."/>
            <person name="Santos B.A.C.M."/>
            <person name="Zappacosta D."/>
            <person name="Garbus I."/>
            <person name="Selva J.P."/>
            <person name="Gallo C.A."/>
            <person name="Diaz A."/>
            <person name="Albertini E."/>
            <person name="Caccamo M."/>
            <person name="Echenique V."/>
        </authorList>
    </citation>
    <scope>NUCLEOTIDE SEQUENCE [LARGE SCALE GENOMIC DNA]</scope>
    <source>
        <strain evidence="2">cv. Victoria</strain>
        <tissue evidence="1">Leaf</tissue>
    </source>
</reference>
<accession>A0A5J9TVX0</accession>
<evidence type="ECO:0000313" key="1">
    <source>
        <dbReference type="EMBL" id="TVU15327.1"/>
    </source>
</evidence>
<comment type="caution">
    <text evidence="1">The sequence shown here is derived from an EMBL/GenBank/DDBJ whole genome shotgun (WGS) entry which is preliminary data.</text>
</comment>
<organism evidence="1 2">
    <name type="scientific">Eragrostis curvula</name>
    <name type="common">weeping love grass</name>
    <dbReference type="NCBI Taxonomy" id="38414"/>
    <lineage>
        <taxon>Eukaryota</taxon>
        <taxon>Viridiplantae</taxon>
        <taxon>Streptophyta</taxon>
        <taxon>Embryophyta</taxon>
        <taxon>Tracheophyta</taxon>
        <taxon>Spermatophyta</taxon>
        <taxon>Magnoliopsida</taxon>
        <taxon>Liliopsida</taxon>
        <taxon>Poales</taxon>
        <taxon>Poaceae</taxon>
        <taxon>PACMAD clade</taxon>
        <taxon>Chloridoideae</taxon>
        <taxon>Eragrostideae</taxon>
        <taxon>Eragrostidinae</taxon>
        <taxon>Eragrostis</taxon>
    </lineage>
</organism>
<evidence type="ECO:0000313" key="2">
    <source>
        <dbReference type="Proteomes" id="UP000324897"/>
    </source>
</evidence>
<sequence length="63" mass="7213">LIGLIGSKGRIEYHTTTQLRPGISPIFAPEFHRVVDTRMDAKEGVGICEIEYRNRKGKRLMTR</sequence>
<proteinExistence type="predicted"/>
<keyword evidence="2" id="KW-1185">Reference proteome</keyword>
<protein>
    <submittedName>
        <fullName evidence="1">Uncharacterized protein</fullName>
    </submittedName>
</protein>
<dbReference type="Proteomes" id="UP000324897">
    <property type="component" value="Unassembled WGS sequence"/>
</dbReference>
<dbReference type="AlphaFoldDB" id="A0A5J9TVX0"/>
<gene>
    <name evidence="1" type="ORF">EJB05_38843</name>
</gene>
<feature type="non-terminal residue" evidence="1">
    <location>
        <position position="1"/>
    </location>
</feature>
<dbReference type="Gramene" id="TVU15327">
    <property type="protein sequence ID" value="TVU15327"/>
    <property type="gene ID" value="EJB05_38843"/>
</dbReference>